<dbReference type="CDD" id="cd03255">
    <property type="entry name" value="ABC_MJ0796_LolCDE_FtsE"/>
    <property type="match status" value="1"/>
</dbReference>
<dbReference type="InterPro" id="IPR017911">
    <property type="entry name" value="MacB-like_ATP-bd"/>
</dbReference>
<evidence type="ECO:0000256" key="4">
    <source>
        <dbReference type="ARBA" id="ARBA00022840"/>
    </source>
</evidence>
<dbReference type="GO" id="GO:0005886">
    <property type="term" value="C:plasma membrane"/>
    <property type="evidence" value="ECO:0007669"/>
    <property type="project" value="TreeGrafter"/>
</dbReference>
<evidence type="ECO:0000313" key="7">
    <source>
        <dbReference type="EMBL" id="UWQ55949.1"/>
    </source>
</evidence>
<dbReference type="Gene3D" id="3.40.50.300">
    <property type="entry name" value="P-loop containing nucleotide triphosphate hydrolases"/>
    <property type="match status" value="1"/>
</dbReference>
<reference evidence="7" key="1">
    <citation type="submission" date="2021-08" db="EMBL/GenBank/DDBJ databases">
        <authorList>
            <person name="Nwanade C."/>
            <person name="Wang M."/>
            <person name="Masoudi A."/>
            <person name="Yu Z."/>
            <person name="Liu J."/>
        </authorList>
    </citation>
    <scope>NUCLEOTIDE SEQUENCE</scope>
    <source>
        <strain evidence="7">S122</strain>
        <plasmid evidence="7">unnamed1</plasmid>
    </source>
</reference>
<dbReference type="SUPFAM" id="SSF52540">
    <property type="entry name" value="P-loop containing nucleoside triphosphate hydrolases"/>
    <property type="match status" value="1"/>
</dbReference>
<evidence type="ECO:0000259" key="6">
    <source>
        <dbReference type="PROSITE" id="PS50893"/>
    </source>
</evidence>
<gene>
    <name evidence="7" type="ORF">K3721_19130</name>
</gene>
<comment type="similarity">
    <text evidence="5">Belongs to the ABC transporter superfamily. Macrolide exporter (TC 3.A.1.122) family.</text>
</comment>
<keyword evidence="2" id="KW-0997">Cell inner membrane</keyword>
<dbReference type="InterPro" id="IPR003439">
    <property type="entry name" value="ABC_transporter-like_ATP-bd"/>
</dbReference>
<evidence type="ECO:0000256" key="2">
    <source>
        <dbReference type="ARBA" id="ARBA00022519"/>
    </source>
</evidence>
<dbReference type="KEGG" id="lcae:K3721_19130"/>
<keyword evidence="7" id="KW-0614">Plasmid</keyword>
<dbReference type="InterPro" id="IPR017871">
    <property type="entry name" value="ABC_transporter-like_CS"/>
</dbReference>
<dbReference type="PANTHER" id="PTHR24220">
    <property type="entry name" value="IMPORT ATP-BINDING PROTEIN"/>
    <property type="match status" value="1"/>
</dbReference>
<keyword evidence="3" id="KW-0547">Nucleotide-binding</keyword>
<dbReference type="GO" id="GO:0022857">
    <property type="term" value="F:transmembrane transporter activity"/>
    <property type="evidence" value="ECO:0007669"/>
    <property type="project" value="TreeGrafter"/>
</dbReference>
<dbReference type="RefSeq" id="WP_259972734.1">
    <property type="nucleotide sequence ID" value="NZ_CP081071.1"/>
</dbReference>
<dbReference type="SMART" id="SM00382">
    <property type="entry name" value="AAA"/>
    <property type="match status" value="1"/>
</dbReference>
<dbReference type="GO" id="GO:0005524">
    <property type="term" value="F:ATP binding"/>
    <property type="evidence" value="ECO:0007669"/>
    <property type="project" value="UniProtKB-KW"/>
</dbReference>
<dbReference type="GO" id="GO:0098796">
    <property type="term" value="C:membrane protein complex"/>
    <property type="evidence" value="ECO:0007669"/>
    <property type="project" value="UniProtKB-ARBA"/>
</dbReference>
<dbReference type="InterPro" id="IPR027417">
    <property type="entry name" value="P-loop_NTPase"/>
</dbReference>
<dbReference type="Proteomes" id="UP001058713">
    <property type="component" value="Plasmid unnamed1"/>
</dbReference>
<keyword evidence="1" id="KW-0813">Transport</keyword>
<evidence type="ECO:0000256" key="1">
    <source>
        <dbReference type="ARBA" id="ARBA00022448"/>
    </source>
</evidence>
<accession>A0A9Q9HIW0</accession>
<dbReference type="EMBL" id="CP081071">
    <property type="protein sequence ID" value="UWQ55949.1"/>
    <property type="molecule type" value="Genomic_DNA"/>
</dbReference>
<dbReference type="InterPro" id="IPR003593">
    <property type="entry name" value="AAA+_ATPase"/>
</dbReference>
<protein>
    <submittedName>
        <fullName evidence="7">ABC transporter ATP-binding protein</fullName>
    </submittedName>
</protein>
<keyword evidence="2" id="KW-0472">Membrane</keyword>
<sequence>MTAPGADVVVDFRNVGKSYCNGAAAVQALRSVSMQIRRGELVALVGKSGSGKSTLVNLTGLLDRASSGSIRICGVNPDQLSADAAARLRNRKIGFVFQGCHLLPDRTVIENVELPLVYQRGPRKMRRARAFDLLDRMRLTHRARAYPPILSGGEKQRAAIARALITDPDLVIADEPTAALDPENSEIVLNIFKSLADQGRAVLMVTHDPVAERAAGRVIRLDRGRIRAEAE</sequence>
<keyword evidence="2" id="KW-1003">Cell membrane</keyword>
<organism evidence="7 8">
    <name type="scientific">Leisingera caerulea</name>
    <name type="common">Phaeobacter caeruleus</name>
    <dbReference type="NCBI Taxonomy" id="506591"/>
    <lineage>
        <taxon>Bacteria</taxon>
        <taxon>Pseudomonadati</taxon>
        <taxon>Pseudomonadota</taxon>
        <taxon>Alphaproteobacteria</taxon>
        <taxon>Rhodobacterales</taxon>
        <taxon>Roseobacteraceae</taxon>
        <taxon>Leisingera</taxon>
    </lineage>
</organism>
<evidence type="ECO:0000256" key="3">
    <source>
        <dbReference type="ARBA" id="ARBA00022741"/>
    </source>
</evidence>
<dbReference type="InterPro" id="IPR015854">
    <property type="entry name" value="ABC_transpr_LolD-like"/>
</dbReference>
<dbReference type="PROSITE" id="PS00211">
    <property type="entry name" value="ABC_TRANSPORTER_1"/>
    <property type="match status" value="1"/>
</dbReference>
<keyword evidence="4 7" id="KW-0067">ATP-binding</keyword>
<name>A0A9Q9HIW0_LEICA</name>
<dbReference type="PROSITE" id="PS50893">
    <property type="entry name" value="ABC_TRANSPORTER_2"/>
    <property type="match status" value="1"/>
</dbReference>
<dbReference type="Pfam" id="PF00005">
    <property type="entry name" value="ABC_tran"/>
    <property type="match status" value="1"/>
</dbReference>
<feature type="domain" description="ABC transporter" evidence="6">
    <location>
        <begin position="10"/>
        <end position="231"/>
    </location>
</feature>
<dbReference type="FunFam" id="3.40.50.300:FF:000032">
    <property type="entry name" value="Export ABC transporter ATP-binding protein"/>
    <property type="match status" value="1"/>
</dbReference>
<dbReference type="AlphaFoldDB" id="A0A9Q9HIW0"/>
<evidence type="ECO:0000256" key="5">
    <source>
        <dbReference type="ARBA" id="ARBA00038388"/>
    </source>
</evidence>
<evidence type="ECO:0000313" key="8">
    <source>
        <dbReference type="Proteomes" id="UP001058713"/>
    </source>
</evidence>
<dbReference type="GO" id="GO:0016887">
    <property type="term" value="F:ATP hydrolysis activity"/>
    <property type="evidence" value="ECO:0007669"/>
    <property type="project" value="InterPro"/>
</dbReference>
<proteinExistence type="inferred from homology"/>
<geneLocation type="plasmid" evidence="7 8">
    <name>unnamed1</name>
</geneLocation>
<dbReference type="PANTHER" id="PTHR24220:SF86">
    <property type="entry name" value="ABC TRANSPORTER ABCH.1"/>
    <property type="match status" value="1"/>
</dbReference>